<accession>A0A9Q8WEW4</accession>
<sequence length="80" mass="9031">MKVLNHAGALRLDQDPSFCLPYLTQCFSANGRSAEKYWLKREAGPRRKGPIVVDVITSRPCSAMFSLLNPYIPISLFIYP</sequence>
<organism evidence="1 2">
    <name type="scientific">Colletotrichum lupini</name>
    <dbReference type="NCBI Taxonomy" id="145971"/>
    <lineage>
        <taxon>Eukaryota</taxon>
        <taxon>Fungi</taxon>
        <taxon>Dikarya</taxon>
        <taxon>Ascomycota</taxon>
        <taxon>Pezizomycotina</taxon>
        <taxon>Sordariomycetes</taxon>
        <taxon>Hypocreomycetidae</taxon>
        <taxon>Glomerellales</taxon>
        <taxon>Glomerellaceae</taxon>
        <taxon>Colletotrichum</taxon>
        <taxon>Colletotrichum acutatum species complex</taxon>
    </lineage>
</organism>
<dbReference type="RefSeq" id="XP_049141873.1">
    <property type="nucleotide sequence ID" value="XM_049284730.1"/>
</dbReference>
<dbReference type="Proteomes" id="UP000830671">
    <property type="component" value="Chromosome 3"/>
</dbReference>
<name>A0A9Q8WEW4_9PEZI</name>
<dbReference type="AlphaFoldDB" id="A0A9Q8WEW4"/>
<protein>
    <submittedName>
        <fullName evidence="1">Uncharacterized protein</fullName>
    </submittedName>
</protein>
<dbReference type="KEGG" id="clup:CLUP02_05724"/>
<dbReference type="GeneID" id="73339740"/>
<keyword evidence="2" id="KW-1185">Reference proteome</keyword>
<evidence type="ECO:0000313" key="2">
    <source>
        <dbReference type="Proteomes" id="UP000830671"/>
    </source>
</evidence>
<gene>
    <name evidence="1" type="ORF">CLUP02_05724</name>
</gene>
<proteinExistence type="predicted"/>
<reference evidence="1" key="1">
    <citation type="journal article" date="2021" name="Mol. Plant Microbe Interact.">
        <title>Complete Genome Sequence of the Plant-Pathogenic Fungus Colletotrichum lupini.</title>
        <authorList>
            <person name="Baroncelli R."/>
            <person name="Pensec F."/>
            <person name="Da Lio D."/>
            <person name="Boufleur T."/>
            <person name="Vicente I."/>
            <person name="Sarrocco S."/>
            <person name="Picot A."/>
            <person name="Baraldi E."/>
            <person name="Sukno S."/>
            <person name="Thon M."/>
            <person name="Le Floch G."/>
        </authorList>
    </citation>
    <scope>NUCLEOTIDE SEQUENCE</scope>
    <source>
        <strain evidence="1">IMI 504893</strain>
    </source>
</reference>
<dbReference type="EMBL" id="CP019475">
    <property type="protein sequence ID" value="UQC80242.1"/>
    <property type="molecule type" value="Genomic_DNA"/>
</dbReference>
<evidence type="ECO:0000313" key="1">
    <source>
        <dbReference type="EMBL" id="UQC80242.1"/>
    </source>
</evidence>